<comment type="subcellular location">
    <subcellularLocation>
        <location evidence="2">Cell membrane</location>
        <topology evidence="2">Multi-pass membrane protein</topology>
    </subcellularLocation>
</comment>
<dbReference type="PRINTS" id="PR01166">
    <property type="entry name" value="CYCOXIDASEII"/>
</dbReference>
<evidence type="ECO:0000256" key="7">
    <source>
        <dbReference type="ARBA" id="ARBA00022660"/>
    </source>
</evidence>
<evidence type="ECO:0000256" key="6">
    <source>
        <dbReference type="ARBA" id="ARBA00022475"/>
    </source>
</evidence>
<dbReference type="Gene3D" id="2.60.40.420">
    <property type="entry name" value="Cupredoxins - blue copper proteins"/>
    <property type="match status" value="1"/>
</dbReference>
<dbReference type="GO" id="GO:0042773">
    <property type="term" value="P:ATP synthesis coupled electron transport"/>
    <property type="evidence" value="ECO:0007669"/>
    <property type="project" value="TreeGrafter"/>
</dbReference>
<evidence type="ECO:0000256" key="8">
    <source>
        <dbReference type="ARBA" id="ARBA00022692"/>
    </source>
</evidence>
<dbReference type="PROSITE" id="PS51257">
    <property type="entry name" value="PROKAR_LIPOPROTEIN"/>
    <property type="match status" value="1"/>
</dbReference>
<keyword evidence="12 14" id="KW-0560">Oxidoreductase</keyword>
<dbReference type="InterPro" id="IPR006333">
    <property type="entry name" value="Cyt_o_ubiquinol_oxidase_su2"/>
</dbReference>
<dbReference type="GO" id="GO:0005886">
    <property type="term" value="C:plasma membrane"/>
    <property type="evidence" value="ECO:0007669"/>
    <property type="project" value="UniProtKB-SubCell"/>
</dbReference>
<dbReference type="Gene3D" id="1.10.287.90">
    <property type="match status" value="1"/>
</dbReference>
<keyword evidence="11 15" id="KW-1133">Transmembrane helix</keyword>
<dbReference type="InterPro" id="IPR002429">
    <property type="entry name" value="CcO_II-like_C"/>
</dbReference>
<proteinExistence type="inferred from homology"/>
<feature type="transmembrane region" description="Helical" evidence="15">
    <location>
        <begin position="84"/>
        <end position="103"/>
    </location>
</feature>
<comment type="function">
    <text evidence="14">Catalyzes quinol oxidation with the concomitant reduction of oxygen to water. Subunit II transfers the electrons from a quinol to the binuclear center of the catalytic subunit I.</text>
</comment>
<keyword evidence="6 14" id="KW-1003">Cell membrane</keyword>
<evidence type="ECO:0000256" key="9">
    <source>
        <dbReference type="ARBA" id="ARBA00022729"/>
    </source>
</evidence>
<evidence type="ECO:0000256" key="12">
    <source>
        <dbReference type="ARBA" id="ARBA00023002"/>
    </source>
</evidence>
<evidence type="ECO:0000256" key="15">
    <source>
        <dbReference type="SAM" id="Phobius"/>
    </source>
</evidence>
<evidence type="ECO:0000256" key="14">
    <source>
        <dbReference type="PIRNR" id="PIRNR000292"/>
    </source>
</evidence>
<evidence type="ECO:0000313" key="18">
    <source>
        <dbReference type="EMBL" id="KGX91663.1"/>
    </source>
</evidence>
<dbReference type="NCBIfam" id="TIGR01432">
    <property type="entry name" value="QOXA"/>
    <property type="match status" value="1"/>
</dbReference>
<accession>A0A0A5GKA5</accession>
<organism evidence="18 19">
    <name type="scientific">Pontibacillus halophilus JSM 076056 = DSM 19796</name>
    <dbReference type="NCBI Taxonomy" id="1385510"/>
    <lineage>
        <taxon>Bacteria</taxon>
        <taxon>Bacillati</taxon>
        <taxon>Bacillota</taxon>
        <taxon>Bacilli</taxon>
        <taxon>Bacillales</taxon>
        <taxon>Bacillaceae</taxon>
        <taxon>Pontibacillus</taxon>
    </lineage>
</organism>
<keyword evidence="19" id="KW-1185">Reference proteome</keyword>
<evidence type="ECO:0000256" key="10">
    <source>
        <dbReference type="ARBA" id="ARBA00022982"/>
    </source>
</evidence>
<evidence type="ECO:0000259" key="16">
    <source>
        <dbReference type="PROSITE" id="PS50857"/>
    </source>
</evidence>
<keyword evidence="5 14" id="KW-0813">Transport</keyword>
<keyword evidence="7 14" id="KW-0679">Respiratory chain</keyword>
<dbReference type="InterPro" id="IPR045187">
    <property type="entry name" value="CcO_II"/>
</dbReference>
<protein>
    <recommendedName>
        <fullName evidence="4 14">Quinol oxidase subunit 2</fullName>
        <ecNumber evidence="14">1.10.3.-</ecNumber>
    </recommendedName>
</protein>
<dbReference type="AlphaFoldDB" id="A0A0A5GKA5"/>
<dbReference type="PROSITE" id="PS50999">
    <property type="entry name" value="COX2_TM"/>
    <property type="match status" value="1"/>
</dbReference>
<evidence type="ECO:0000256" key="5">
    <source>
        <dbReference type="ARBA" id="ARBA00022448"/>
    </source>
</evidence>
<dbReference type="SUPFAM" id="SSF49503">
    <property type="entry name" value="Cupredoxins"/>
    <property type="match status" value="1"/>
</dbReference>
<dbReference type="GO" id="GO:0016682">
    <property type="term" value="F:oxidoreductase activity, acting on diphenols and related substances as donors, oxygen as acceptor"/>
    <property type="evidence" value="ECO:0007669"/>
    <property type="project" value="InterPro"/>
</dbReference>
<name>A0A0A5GKA5_9BACI</name>
<feature type="transmembrane region" description="Helical" evidence="15">
    <location>
        <begin position="41"/>
        <end position="63"/>
    </location>
</feature>
<dbReference type="STRING" id="1385510.GCA_000425205_02252"/>
<keyword evidence="13 14" id="KW-0472">Membrane</keyword>
<evidence type="ECO:0000256" key="3">
    <source>
        <dbReference type="ARBA" id="ARBA00007866"/>
    </source>
</evidence>
<dbReference type="GO" id="GO:0004129">
    <property type="term" value="F:cytochrome-c oxidase activity"/>
    <property type="evidence" value="ECO:0007669"/>
    <property type="project" value="UniProtKB-UniRule"/>
</dbReference>
<dbReference type="InterPro" id="IPR036257">
    <property type="entry name" value="Cyt_c_oxidase_su2_TM_sf"/>
</dbReference>
<evidence type="ECO:0000259" key="17">
    <source>
        <dbReference type="PROSITE" id="PS50999"/>
    </source>
</evidence>
<dbReference type="PANTHER" id="PTHR22888">
    <property type="entry name" value="CYTOCHROME C OXIDASE, SUBUNIT II"/>
    <property type="match status" value="1"/>
</dbReference>
<feature type="domain" description="Cytochrome oxidase subunit II copper A binding" evidence="16">
    <location>
        <begin position="122"/>
        <end position="234"/>
    </location>
</feature>
<dbReference type="InterPro" id="IPR034227">
    <property type="entry name" value="CuRO_UO_II"/>
</dbReference>
<dbReference type="EC" id="1.10.3.-" evidence="14"/>
<dbReference type="InterPro" id="IPR008972">
    <property type="entry name" value="Cupredoxin"/>
</dbReference>
<evidence type="ECO:0000256" key="11">
    <source>
        <dbReference type="ARBA" id="ARBA00022989"/>
    </source>
</evidence>
<dbReference type="Pfam" id="PF02790">
    <property type="entry name" value="COX2_TM"/>
    <property type="match status" value="1"/>
</dbReference>
<dbReference type="Proteomes" id="UP000030528">
    <property type="component" value="Unassembled WGS sequence"/>
</dbReference>
<keyword evidence="10 14" id="KW-0249">Electron transport</keyword>
<sequence>MKLFKSLFLSSMLMTFLSGCSSLPVLDPKGPVGEAQKDLIFWSIALMLIIVAVVFALFTFIVVKYRERPGQDSDEPILVDDHNKWLEITWTGIPVIIVILLAVPTVKTIYELEEPPQSSEDKEPLVIHATSADWKWFFSYPEQGIETVNYLHIPEDRPIQFKLVSADSMAALWIPRLGGQEYNMSGMMTQLYLQADETGVYNGRNANFNGEGFAEMQFKVYAQTEEEFGDWVEDVQTEAPKLTQDEYDHLLVPGHTEVQEFSNTHLDYVNHAQQADYVLEAWERVGYDPEEDESSSH</sequence>
<dbReference type="GO" id="GO:0009486">
    <property type="term" value="F:cytochrome bo3 ubiquinol oxidase activity"/>
    <property type="evidence" value="ECO:0007669"/>
    <property type="project" value="InterPro"/>
</dbReference>
<keyword evidence="9" id="KW-0732">Signal</keyword>
<evidence type="ECO:0000256" key="13">
    <source>
        <dbReference type="ARBA" id="ARBA00023136"/>
    </source>
</evidence>
<reference evidence="18 19" key="1">
    <citation type="submission" date="2013-08" db="EMBL/GenBank/DDBJ databases">
        <authorList>
            <person name="Huang J."/>
            <person name="Wang G."/>
        </authorList>
    </citation>
    <scope>NUCLEOTIDE SEQUENCE [LARGE SCALE GENOMIC DNA]</scope>
    <source>
        <strain evidence="18 19">JSM 076056</strain>
    </source>
</reference>
<dbReference type="PIRSF" id="PIRSF000292">
    <property type="entry name" value="Ubi_od_II"/>
    <property type="match status" value="1"/>
</dbReference>
<comment type="similarity">
    <text evidence="3 14">Belongs to the cytochrome c oxidase subunit 2 family.</text>
</comment>
<feature type="domain" description="Cytochrome oxidase subunit II transmembrane region profile" evidence="17">
    <location>
        <begin position="17"/>
        <end position="116"/>
    </location>
</feature>
<evidence type="ECO:0000256" key="2">
    <source>
        <dbReference type="ARBA" id="ARBA00004651"/>
    </source>
</evidence>
<dbReference type="eggNOG" id="COG1622">
    <property type="taxonomic scope" value="Bacteria"/>
</dbReference>
<dbReference type="EMBL" id="AVPE01000009">
    <property type="protein sequence ID" value="KGX91663.1"/>
    <property type="molecule type" value="Genomic_DNA"/>
</dbReference>
<comment type="caution">
    <text evidence="18">The sequence shown here is derived from an EMBL/GenBank/DDBJ whole genome shotgun (WGS) entry which is preliminary data.</text>
</comment>
<evidence type="ECO:0000256" key="4">
    <source>
        <dbReference type="ARBA" id="ARBA00016131"/>
    </source>
</evidence>
<dbReference type="InterPro" id="IPR011759">
    <property type="entry name" value="Cyt_c_oxidase_su2_TM_dom"/>
</dbReference>
<dbReference type="InterPro" id="IPR006332">
    <property type="entry name" value="QoxA"/>
</dbReference>
<evidence type="ECO:0000256" key="1">
    <source>
        <dbReference type="ARBA" id="ARBA00000725"/>
    </source>
</evidence>
<keyword evidence="8 15" id="KW-0812">Transmembrane</keyword>
<dbReference type="CDD" id="cd04212">
    <property type="entry name" value="CuRO_UO_II"/>
    <property type="match status" value="1"/>
</dbReference>
<dbReference type="GO" id="GO:0005507">
    <property type="term" value="F:copper ion binding"/>
    <property type="evidence" value="ECO:0007669"/>
    <property type="project" value="InterPro"/>
</dbReference>
<dbReference type="PROSITE" id="PS50857">
    <property type="entry name" value="COX2_CUA"/>
    <property type="match status" value="1"/>
</dbReference>
<dbReference type="SUPFAM" id="SSF81464">
    <property type="entry name" value="Cytochrome c oxidase subunit II-like, transmembrane region"/>
    <property type="match status" value="1"/>
</dbReference>
<evidence type="ECO:0000313" key="19">
    <source>
        <dbReference type="Proteomes" id="UP000030528"/>
    </source>
</evidence>
<comment type="catalytic activity">
    <reaction evidence="1 14">
        <text>2 a quinol + O2 = 2 a quinone + 2 H2O</text>
        <dbReference type="Rhea" id="RHEA:55376"/>
        <dbReference type="ChEBI" id="CHEBI:15377"/>
        <dbReference type="ChEBI" id="CHEBI:15379"/>
        <dbReference type="ChEBI" id="CHEBI:24646"/>
        <dbReference type="ChEBI" id="CHEBI:132124"/>
    </reaction>
</comment>
<dbReference type="RefSeq" id="WP_036769966.1">
    <property type="nucleotide sequence ID" value="NZ_AULI01000009.1"/>
</dbReference>
<gene>
    <name evidence="18" type="ORF">N781_04120</name>
</gene>
<dbReference type="PANTHER" id="PTHR22888:SF18">
    <property type="entry name" value="CYTOCHROME BO(3) UBIQUINOL OXIDASE SUBUNIT 2"/>
    <property type="match status" value="1"/>
</dbReference>